<reference evidence="1" key="2">
    <citation type="submission" date="2025-09" db="UniProtKB">
        <authorList>
            <consortium name="Ensembl"/>
        </authorList>
    </citation>
    <scope>IDENTIFICATION</scope>
</reference>
<sequence>MASLGSAERRAFALKINRYTLLANSFTCGMLLVMNVHRGAGGTLLVDFLRRFRVEQAATCWSNASRSTPSRKEAACRTLPLTLH</sequence>
<organism evidence="1 2">
    <name type="scientific">Oryzias melastigma</name>
    <name type="common">Marine medaka</name>
    <dbReference type="NCBI Taxonomy" id="30732"/>
    <lineage>
        <taxon>Eukaryota</taxon>
        <taxon>Metazoa</taxon>
        <taxon>Chordata</taxon>
        <taxon>Craniata</taxon>
        <taxon>Vertebrata</taxon>
        <taxon>Euteleostomi</taxon>
        <taxon>Actinopterygii</taxon>
        <taxon>Neopterygii</taxon>
        <taxon>Teleostei</taxon>
        <taxon>Neoteleostei</taxon>
        <taxon>Acanthomorphata</taxon>
        <taxon>Ovalentaria</taxon>
        <taxon>Atherinomorphae</taxon>
        <taxon>Beloniformes</taxon>
        <taxon>Adrianichthyidae</taxon>
        <taxon>Oryziinae</taxon>
        <taxon>Oryzias</taxon>
    </lineage>
</organism>
<accession>A0A3B3DZ94</accession>
<dbReference type="Proteomes" id="UP000261560">
    <property type="component" value="Unplaced"/>
</dbReference>
<dbReference type="PaxDb" id="30732-ENSOMEP00000035246"/>
<name>A0A3B3DZ94_ORYME</name>
<dbReference type="AlphaFoldDB" id="A0A3B3DZ94"/>
<evidence type="ECO:0000313" key="1">
    <source>
        <dbReference type="Ensembl" id="ENSOMEP00000035246.1"/>
    </source>
</evidence>
<protein>
    <submittedName>
        <fullName evidence="1">Uncharacterized protein</fullName>
    </submittedName>
</protein>
<proteinExistence type="predicted"/>
<dbReference type="GeneTree" id="ENSGT00940000178985"/>
<evidence type="ECO:0000313" key="2">
    <source>
        <dbReference type="Proteomes" id="UP000261560"/>
    </source>
</evidence>
<reference evidence="1" key="1">
    <citation type="submission" date="2025-08" db="UniProtKB">
        <authorList>
            <consortium name="Ensembl"/>
        </authorList>
    </citation>
    <scope>IDENTIFICATION</scope>
</reference>
<keyword evidence="2" id="KW-1185">Reference proteome</keyword>
<dbReference type="Ensembl" id="ENSOMET00000030029.1">
    <property type="protein sequence ID" value="ENSOMEP00000035246.1"/>
    <property type="gene ID" value="ENSOMEG00000022398.1"/>
</dbReference>